<accession>A0A067W7H9</accession>
<evidence type="ECO:0000313" key="1">
    <source>
        <dbReference type="EMBL" id="KEC55940.1"/>
    </source>
</evidence>
<comment type="caution">
    <text evidence="1">The sequence shown here is derived from an EMBL/GenBank/DDBJ whole genome shotgun (WGS) entry which is preliminary data.</text>
</comment>
<name>A0A067W7H9_9HYPH</name>
<protein>
    <submittedName>
        <fullName evidence="1">Uncharacterized protein</fullName>
    </submittedName>
</protein>
<dbReference type="Proteomes" id="UP000027015">
    <property type="component" value="Unassembled WGS sequence"/>
</dbReference>
<evidence type="ECO:0000313" key="2">
    <source>
        <dbReference type="Proteomes" id="UP000027015"/>
    </source>
</evidence>
<gene>
    <name evidence="1" type="ORF">O9A_00165</name>
</gene>
<dbReference type="HOGENOM" id="CLU_1253897_0_0_5"/>
<dbReference type="STRING" id="1134510.O9A_00165"/>
<dbReference type="AlphaFoldDB" id="A0A067W7H9"/>
<reference evidence="1 2" key="1">
    <citation type="submission" date="2012-04" db="EMBL/GenBank/DDBJ databases">
        <title>The Genome Sequence of Bartonella koehlerae C-29.</title>
        <authorList>
            <consortium name="The Broad Institute Genome Sequencing Platform"/>
            <consortium name="The Broad Institute Genome Sequencing Center for Infectious Disease"/>
            <person name="Feldgarden M."/>
            <person name="Kirby J."/>
            <person name="Kosoy M."/>
            <person name="Birtles R."/>
            <person name="Probert W.S."/>
            <person name="Chiaraviglio L."/>
            <person name="Walker B."/>
            <person name="Young S.K."/>
            <person name="Zeng Q."/>
            <person name="Gargeya S."/>
            <person name="Fitzgerald M."/>
            <person name="Haas B."/>
            <person name="Abouelleil A."/>
            <person name="Alvarado L."/>
            <person name="Arachchi H.M."/>
            <person name="Berlin A.M."/>
            <person name="Chapman S.B."/>
            <person name="Goldberg J."/>
            <person name="Griggs A."/>
            <person name="Gujja S."/>
            <person name="Hansen M."/>
            <person name="Howarth C."/>
            <person name="Imamovic A."/>
            <person name="Larimer J."/>
            <person name="McCowen C."/>
            <person name="Montmayeur A."/>
            <person name="Murphy C."/>
            <person name="Neiman D."/>
            <person name="Pearson M."/>
            <person name="Priest M."/>
            <person name="Roberts A."/>
            <person name="Saif S."/>
            <person name="Shea T."/>
            <person name="Sisk P."/>
            <person name="Sykes S."/>
            <person name="Wortman J."/>
            <person name="Nusbaum C."/>
            <person name="Birren B."/>
        </authorList>
    </citation>
    <scope>NUCLEOTIDE SEQUENCE [LARGE SCALE GENOMIC DNA]</scope>
    <source>
        <strain evidence="1 2">C-29</strain>
    </source>
</reference>
<keyword evidence="2" id="KW-1185">Reference proteome</keyword>
<dbReference type="eggNOG" id="ENOG5033MG5">
    <property type="taxonomic scope" value="Bacteria"/>
</dbReference>
<sequence>MMNISLLRRYALNNEELLICASVFTSVSSFSSIAETDNRSVKASLHFSDSHGSAVESAYKSPFYKIWQELIKNKPLKHNGSAIHLHNKKDSHIKQVSVSYQSYSERVRAAENYMTHSITMSQQKYPWRKNLFSFRNGNNRSIIWCDVYGFVLHVYTVKHMLKYVKNILRNNGICSCKEQTSKLSNLTSRIYSNVMWKNLKTPHNVGVYIDKFSHHGVYCS</sequence>
<dbReference type="EMBL" id="AHPL01000003">
    <property type="protein sequence ID" value="KEC55940.1"/>
    <property type="molecule type" value="Genomic_DNA"/>
</dbReference>
<organism evidence="1 2">
    <name type="scientific">Bartonella koehlerae C-29</name>
    <dbReference type="NCBI Taxonomy" id="1134510"/>
    <lineage>
        <taxon>Bacteria</taxon>
        <taxon>Pseudomonadati</taxon>
        <taxon>Pseudomonadota</taxon>
        <taxon>Alphaproteobacteria</taxon>
        <taxon>Hyphomicrobiales</taxon>
        <taxon>Bartonellaceae</taxon>
        <taxon>Bartonella</taxon>
    </lineage>
</organism>
<proteinExistence type="predicted"/>
<dbReference type="PATRIC" id="fig|1134510.3.peg.222"/>